<keyword evidence="2" id="KW-1185">Reference proteome</keyword>
<proteinExistence type="predicted"/>
<reference evidence="1" key="1">
    <citation type="submission" date="2022-11" db="EMBL/GenBank/DDBJ databases">
        <authorList>
            <person name="Hyden B.L."/>
            <person name="Feng K."/>
            <person name="Yates T."/>
            <person name="Jawdy S."/>
            <person name="Smart L.B."/>
            <person name="Muchero W."/>
        </authorList>
    </citation>
    <scope>NUCLEOTIDE SEQUENCE</scope>
    <source>
        <tissue evidence="1">Shoot tip</tissue>
    </source>
</reference>
<organism evidence="1 2">
    <name type="scientific">Salix purpurea</name>
    <name type="common">Purple osier willow</name>
    <dbReference type="NCBI Taxonomy" id="77065"/>
    <lineage>
        <taxon>Eukaryota</taxon>
        <taxon>Viridiplantae</taxon>
        <taxon>Streptophyta</taxon>
        <taxon>Embryophyta</taxon>
        <taxon>Tracheophyta</taxon>
        <taxon>Spermatophyta</taxon>
        <taxon>Magnoliopsida</taxon>
        <taxon>eudicotyledons</taxon>
        <taxon>Gunneridae</taxon>
        <taxon>Pentapetalae</taxon>
        <taxon>rosids</taxon>
        <taxon>fabids</taxon>
        <taxon>Malpighiales</taxon>
        <taxon>Salicaceae</taxon>
        <taxon>Saliceae</taxon>
        <taxon>Salix</taxon>
    </lineage>
</organism>
<protein>
    <submittedName>
        <fullName evidence="1">Uncharacterized protein</fullName>
    </submittedName>
</protein>
<dbReference type="EMBL" id="JAPFFK010000006">
    <property type="protein sequence ID" value="KAJ6760319.1"/>
    <property type="molecule type" value="Genomic_DNA"/>
</dbReference>
<evidence type="ECO:0000313" key="2">
    <source>
        <dbReference type="Proteomes" id="UP001151532"/>
    </source>
</evidence>
<comment type="caution">
    <text evidence="1">The sequence shown here is derived from an EMBL/GenBank/DDBJ whole genome shotgun (WGS) entry which is preliminary data.</text>
</comment>
<reference evidence="1" key="2">
    <citation type="journal article" date="2023" name="Int. J. Mol. Sci.">
        <title>De Novo Assembly and Annotation of 11 Diverse Shrub Willow (Salix) Genomes Reveals Novel Gene Organization in Sex-Linked Regions.</title>
        <authorList>
            <person name="Hyden B."/>
            <person name="Feng K."/>
            <person name="Yates T.B."/>
            <person name="Jawdy S."/>
            <person name="Cereghino C."/>
            <person name="Smart L.B."/>
            <person name="Muchero W."/>
        </authorList>
    </citation>
    <scope>NUCLEOTIDE SEQUENCE</scope>
    <source>
        <tissue evidence="1">Shoot tip</tissue>
    </source>
</reference>
<name>A0A9Q1A751_SALPP</name>
<dbReference type="Proteomes" id="UP001151532">
    <property type="component" value="Chromosome 15Z"/>
</dbReference>
<accession>A0A9Q1A751</accession>
<gene>
    <name evidence="1" type="ORF">OIU79_025220</name>
</gene>
<sequence length="82" mass="9557">MYNTKIMVHTVMDPLKGMCNPAALLNPASTECRFRIYSELNFMSCLNKTWFQNDMLFQFNLDFPTSTWPDQTNPLSVSQTRL</sequence>
<dbReference type="AlphaFoldDB" id="A0A9Q1A751"/>
<evidence type="ECO:0000313" key="1">
    <source>
        <dbReference type="EMBL" id="KAJ6760319.1"/>
    </source>
</evidence>